<evidence type="ECO:0000313" key="3">
    <source>
        <dbReference type="Proteomes" id="UP000000557"/>
    </source>
</evidence>
<dbReference type="KEGG" id="gvi:gll3945"/>
<evidence type="ECO:0000313" key="2">
    <source>
        <dbReference type="EMBL" id="BAC91886.1"/>
    </source>
</evidence>
<dbReference type="PhylomeDB" id="Q7NED5"/>
<dbReference type="HOGENOM" id="CLU_2180107_0_0_3"/>
<dbReference type="EnsemblBacteria" id="BAC91886">
    <property type="protein sequence ID" value="BAC91886"/>
    <property type="gene ID" value="BAC91886"/>
</dbReference>
<dbReference type="eggNOG" id="COG3335">
    <property type="taxonomic scope" value="Bacteria"/>
</dbReference>
<protein>
    <submittedName>
        <fullName evidence="2">Gll3945 protein</fullName>
    </submittedName>
</protein>
<dbReference type="Pfam" id="PF13358">
    <property type="entry name" value="DDE_3"/>
    <property type="match status" value="1"/>
</dbReference>
<dbReference type="AlphaFoldDB" id="Q7NED5"/>
<dbReference type="InterPro" id="IPR036397">
    <property type="entry name" value="RNaseH_sf"/>
</dbReference>
<dbReference type="InParanoid" id="Q7NED5"/>
<reference evidence="2 3" key="1">
    <citation type="journal article" date="2003" name="DNA Res.">
        <title>Complete genome structure of Gloeobacter violaceus PCC 7421, a cyanobacterium that lacks thylakoids.</title>
        <authorList>
            <person name="Nakamura Y."/>
            <person name="Kaneko T."/>
            <person name="Sato S."/>
            <person name="Mimuro M."/>
            <person name="Miyashita H."/>
            <person name="Tsuchiya T."/>
            <person name="Sasamoto S."/>
            <person name="Watanabe A."/>
            <person name="Kawashima K."/>
            <person name="Kishida Y."/>
            <person name="Kiyokawa C."/>
            <person name="Kohara M."/>
            <person name="Matsumoto M."/>
            <person name="Matsuno A."/>
            <person name="Nakazaki N."/>
            <person name="Shimpo S."/>
            <person name="Takeuchi C."/>
            <person name="Yamada M."/>
            <person name="Tabata S."/>
        </authorList>
    </citation>
    <scope>NUCLEOTIDE SEQUENCE [LARGE SCALE GENOMIC DNA]</scope>
    <source>
        <strain evidence="3">ATCC 29082 / PCC 7421</strain>
    </source>
</reference>
<proteinExistence type="predicted"/>
<accession>Q7NED5</accession>
<dbReference type="Gene3D" id="3.30.420.10">
    <property type="entry name" value="Ribonuclease H-like superfamily/Ribonuclease H"/>
    <property type="match status" value="1"/>
</dbReference>
<organism evidence="2 3">
    <name type="scientific">Gloeobacter violaceus (strain ATCC 29082 / PCC 7421)</name>
    <dbReference type="NCBI Taxonomy" id="251221"/>
    <lineage>
        <taxon>Bacteria</taxon>
        <taxon>Bacillati</taxon>
        <taxon>Cyanobacteriota</taxon>
        <taxon>Cyanophyceae</taxon>
        <taxon>Gloeobacterales</taxon>
        <taxon>Gloeobacteraceae</taxon>
        <taxon>Gloeobacter</taxon>
    </lineage>
</organism>
<dbReference type="OrthoDB" id="583617at2"/>
<dbReference type="InterPro" id="IPR038717">
    <property type="entry name" value="Tc1-like_DDE_dom"/>
</dbReference>
<dbReference type="GO" id="GO:0003676">
    <property type="term" value="F:nucleic acid binding"/>
    <property type="evidence" value="ECO:0007669"/>
    <property type="project" value="InterPro"/>
</dbReference>
<evidence type="ECO:0000259" key="1">
    <source>
        <dbReference type="Pfam" id="PF13358"/>
    </source>
</evidence>
<sequence>MEWEAKKALQRLQESGQITVIVQDNYSVHRHWRVREKWPQWQEQGLYIFFLPPYSPQLNDIEGEWLQIKRHGMQGRSYEMEYELGVAVIEAIDGRYRHKGYACERYLFN</sequence>
<dbReference type="Proteomes" id="UP000000557">
    <property type="component" value="Chromosome"/>
</dbReference>
<gene>
    <name evidence="2" type="ordered locus">gll3945</name>
</gene>
<keyword evidence="3" id="KW-1185">Reference proteome</keyword>
<dbReference type="PATRIC" id="fig|251221.4.peg.3978"/>
<name>Q7NED5_GLOVI</name>
<reference evidence="2 3" key="2">
    <citation type="journal article" date="2003" name="DNA Res.">
        <title>Complete genome structure of Gloeobacter violaceus PCC 7421, a cyanobacterium that lacks thylakoids (supplement).</title>
        <authorList>
            <person name="Nakamura Y."/>
            <person name="Kaneko T."/>
            <person name="Sato S."/>
            <person name="Mimuro M."/>
            <person name="Miyashita H."/>
            <person name="Tsuchiya T."/>
            <person name="Sasamoto S."/>
            <person name="Watanabe A."/>
            <person name="Kawashima K."/>
            <person name="Kishida Y."/>
            <person name="Kiyokawa C."/>
            <person name="Kohara M."/>
            <person name="Matsumoto M."/>
            <person name="Matsuno A."/>
            <person name="Nakazaki N."/>
            <person name="Shimpo S."/>
            <person name="Takeuchi C."/>
            <person name="Yamada M."/>
            <person name="Tabata S."/>
        </authorList>
    </citation>
    <scope>NUCLEOTIDE SEQUENCE [LARGE SCALE GENOMIC DNA]</scope>
    <source>
        <strain evidence="3">ATCC 29082 / PCC 7421</strain>
    </source>
</reference>
<dbReference type="EMBL" id="BA000045">
    <property type="protein sequence ID" value="BAC91886.1"/>
    <property type="molecule type" value="Genomic_DNA"/>
</dbReference>
<feature type="domain" description="Tc1-like transposase DDE" evidence="1">
    <location>
        <begin position="16"/>
        <end position="79"/>
    </location>
</feature>